<dbReference type="EMBL" id="JAAAXW010000076">
    <property type="protein sequence ID" value="KAF9545200.1"/>
    <property type="molecule type" value="Genomic_DNA"/>
</dbReference>
<feature type="compositionally biased region" description="Low complexity" evidence="2">
    <location>
        <begin position="65"/>
        <end position="79"/>
    </location>
</feature>
<feature type="compositionally biased region" description="Acidic residues" evidence="2">
    <location>
        <begin position="354"/>
        <end position="366"/>
    </location>
</feature>
<feature type="region of interest" description="Disordered" evidence="2">
    <location>
        <begin position="401"/>
        <end position="497"/>
    </location>
</feature>
<dbReference type="PROSITE" id="PS50157">
    <property type="entry name" value="ZINC_FINGER_C2H2_2"/>
    <property type="match status" value="1"/>
</dbReference>
<feature type="compositionally biased region" description="Polar residues" evidence="2">
    <location>
        <begin position="414"/>
        <end position="423"/>
    </location>
</feature>
<accession>A0A9P6K3Y0</accession>
<dbReference type="AlphaFoldDB" id="A0A9P6K3Y0"/>
<keyword evidence="1" id="KW-0479">Metal-binding</keyword>
<protein>
    <recommendedName>
        <fullName evidence="3">C2H2-type domain-containing protein</fullName>
    </recommendedName>
</protein>
<feature type="compositionally biased region" description="Low complexity" evidence="2">
    <location>
        <begin position="488"/>
        <end position="497"/>
    </location>
</feature>
<reference evidence="4" key="1">
    <citation type="journal article" date="2020" name="Fungal Divers.">
        <title>Resolving the Mortierellaceae phylogeny through synthesis of multi-gene phylogenetics and phylogenomics.</title>
        <authorList>
            <person name="Vandepol N."/>
            <person name="Liber J."/>
            <person name="Desiro A."/>
            <person name="Na H."/>
            <person name="Kennedy M."/>
            <person name="Barry K."/>
            <person name="Grigoriev I.V."/>
            <person name="Miller A.N."/>
            <person name="O'Donnell K."/>
            <person name="Stajich J.E."/>
            <person name="Bonito G."/>
        </authorList>
    </citation>
    <scope>NUCLEOTIDE SEQUENCE</scope>
    <source>
        <strain evidence="4">NRRL 2591</strain>
    </source>
</reference>
<dbReference type="PROSITE" id="PS00028">
    <property type="entry name" value="ZINC_FINGER_C2H2_1"/>
    <property type="match status" value="1"/>
</dbReference>
<feature type="region of interest" description="Disordered" evidence="2">
    <location>
        <begin position="208"/>
        <end position="257"/>
    </location>
</feature>
<feature type="compositionally biased region" description="Acidic residues" evidence="2">
    <location>
        <begin position="83"/>
        <end position="94"/>
    </location>
</feature>
<sequence length="497" mass="53843">MGHYHILIKDQIPISPRHGYPYDPSSGPAPGFPHSESYNPHRHSSHKSESYLQPPGPSGRRSSHSQRSQGPAAGGPQQQSMAIDEDEDDDDDDGEIKPDTRGRRRSNSFTSSQTQDGGANKKQAQDGDHSDVHKCMDCGKVYKHPNCLWKHRWLHSQYWKSATKFLLSKHQQVQLMEAAAILLGMDESRQGDNDPIVSMFSKQRGALANSVGSGASSSSASPPTSTKSLSGSPPPQSERQQRSNHSTSTGISRTTEVQHADIQMLTALRGGHASLKAISTSFPTPPPTAASAANNTTAATTPSTTTTSVKNAPTTNTSASSSQSSSLSSSPNHSKAGVTTSSSSSRSTPPTLTADDESVPEMDEEMPIVTPPSRGESTPIIPVVHVLEKLGGSNSVGVVGMGIGMDVDPPKHQPGSQTQSVTKQGPPHSQHEYRGGEDRYRYSGYQKQQQQQQQQPLPFHHQSHLQGPTRSHTHHQSEQHQHSRHHQQQPQQQQHRS</sequence>
<keyword evidence="1" id="KW-0862">Zinc</keyword>
<evidence type="ECO:0000313" key="4">
    <source>
        <dbReference type="EMBL" id="KAF9545200.1"/>
    </source>
</evidence>
<evidence type="ECO:0000313" key="5">
    <source>
        <dbReference type="Proteomes" id="UP000723463"/>
    </source>
</evidence>
<dbReference type="InterPro" id="IPR013087">
    <property type="entry name" value="Znf_C2H2_type"/>
</dbReference>
<feature type="region of interest" description="Disordered" evidence="2">
    <location>
        <begin position="9"/>
        <end position="130"/>
    </location>
</feature>
<feature type="compositionally biased region" description="Basic and acidic residues" evidence="2">
    <location>
        <begin position="429"/>
        <end position="441"/>
    </location>
</feature>
<feature type="region of interest" description="Disordered" evidence="2">
    <location>
        <begin position="277"/>
        <end position="378"/>
    </location>
</feature>
<feature type="compositionally biased region" description="Polar residues" evidence="2">
    <location>
        <begin position="107"/>
        <end position="117"/>
    </location>
</feature>
<feature type="compositionally biased region" description="Low complexity" evidence="2">
    <location>
        <begin position="318"/>
        <end position="353"/>
    </location>
</feature>
<comment type="caution">
    <text evidence="4">The sequence shown here is derived from an EMBL/GenBank/DDBJ whole genome shotgun (WGS) entry which is preliminary data.</text>
</comment>
<dbReference type="GO" id="GO:0008270">
    <property type="term" value="F:zinc ion binding"/>
    <property type="evidence" value="ECO:0007669"/>
    <property type="project" value="UniProtKB-KW"/>
</dbReference>
<feature type="domain" description="C2H2-type" evidence="3">
    <location>
        <begin position="133"/>
        <end position="156"/>
    </location>
</feature>
<feature type="compositionally biased region" description="Low complexity" evidence="2">
    <location>
        <begin position="208"/>
        <end position="230"/>
    </location>
</feature>
<evidence type="ECO:0000259" key="3">
    <source>
        <dbReference type="PROSITE" id="PS50157"/>
    </source>
</evidence>
<keyword evidence="1" id="KW-0863">Zinc-finger</keyword>
<feature type="compositionally biased region" description="Low complexity" evidence="2">
    <location>
        <begin position="446"/>
        <end position="455"/>
    </location>
</feature>
<gene>
    <name evidence="4" type="ORF">EC957_011179</name>
</gene>
<dbReference type="Proteomes" id="UP000723463">
    <property type="component" value="Unassembled WGS sequence"/>
</dbReference>
<organism evidence="4 5">
    <name type="scientific">Mortierella hygrophila</name>
    <dbReference type="NCBI Taxonomy" id="979708"/>
    <lineage>
        <taxon>Eukaryota</taxon>
        <taxon>Fungi</taxon>
        <taxon>Fungi incertae sedis</taxon>
        <taxon>Mucoromycota</taxon>
        <taxon>Mortierellomycotina</taxon>
        <taxon>Mortierellomycetes</taxon>
        <taxon>Mortierellales</taxon>
        <taxon>Mortierellaceae</taxon>
        <taxon>Mortierella</taxon>
    </lineage>
</organism>
<feature type="compositionally biased region" description="Low complexity" evidence="2">
    <location>
        <begin position="289"/>
        <end position="308"/>
    </location>
</feature>
<evidence type="ECO:0000256" key="1">
    <source>
        <dbReference type="PROSITE-ProRule" id="PRU00042"/>
    </source>
</evidence>
<name>A0A9P6K3Y0_9FUNG</name>
<evidence type="ECO:0000256" key="2">
    <source>
        <dbReference type="SAM" id="MobiDB-lite"/>
    </source>
</evidence>
<keyword evidence="5" id="KW-1185">Reference proteome</keyword>
<proteinExistence type="predicted"/>
<feature type="compositionally biased region" description="Polar residues" evidence="2">
    <location>
        <begin position="243"/>
        <end position="257"/>
    </location>
</feature>